<dbReference type="SUPFAM" id="SSF81343">
    <property type="entry name" value="Fumarate reductase respiratory complex transmembrane subunits"/>
    <property type="match status" value="1"/>
</dbReference>
<organism evidence="2">
    <name type="scientific">Asparagopsis taxiformis</name>
    <dbReference type="NCBI Taxonomy" id="260499"/>
    <lineage>
        <taxon>Eukaryota</taxon>
        <taxon>Rhodophyta</taxon>
        <taxon>Florideophyceae</taxon>
        <taxon>Rhodymeniophycidae</taxon>
        <taxon>Bonnemaisoniales</taxon>
        <taxon>Bonnemaisoniaceae</taxon>
        <taxon>Asparagopsis</taxon>
    </lineage>
</organism>
<feature type="transmembrane region" description="Helical" evidence="1">
    <location>
        <begin position="13"/>
        <end position="38"/>
    </location>
</feature>
<accession>A0A0E3DBI8</accession>
<dbReference type="GeneID" id="24120793"/>
<keyword evidence="1" id="KW-1133">Transmembrane helix</keyword>
<proteinExistence type="predicted"/>
<sequence>MIKLNLYEISFRLAALLTVPIVLIDVEIYLLVNSLLFLHLKTGLLTILDDYIHRAQIKLILIFFIRILVIEILRYSLELLL</sequence>
<reference evidence="2" key="1">
    <citation type="submission" date="2014-02" db="EMBL/GenBank/DDBJ databases">
        <title>Complete mitochondrion genomes reveal florideophycean red algal diversity.</title>
        <authorList>
            <person name="Yang E.C."/>
            <person name="Yoon H.S."/>
        </authorList>
    </citation>
    <scope>NUCLEOTIDE SEQUENCE</scope>
    <source>
        <strain evidence="2">CCAP 1341/1</strain>
    </source>
</reference>
<dbReference type="AlphaFoldDB" id="A0A0E3DBI8"/>
<dbReference type="RefSeq" id="YP_009131075.1">
    <property type="nucleotide sequence ID" value="NC_026843.1"/>
</dbReference>
<evidence type="ECO:0000313" key="2">
    <source>
        <dbReference type="EMBL" id="AHX02411.1"/>
    </source>
</evidence>
<name>A0A0E3DBI8_9FLOR</name>
<geneLocation type="mitochondrion" evidence="2"/>
<dbReference type="Gene3D" id="1.20.1300.10">
    <property type="entry name" value="Fumarate reductase/succinate dehydrogenase, transmembrane subunit"/>
    <property type="match status" value="1"/>
</dbReference>
<dbReference type="EMBL" id="KJ398158">
    <property type="protein sequence ID" value="AHX02411.1"/>
    <property type="molecule type" value="Genomic_DNA"/>
</dbReference>
<evidence type="ECO:0000256" key="1">
    <source>
        <dbReference type="SAM" id="Phobius"/>
    </source>
</evidence>
<dbReference type="GO" id="GO:0016020">
    <property type="term" value="C:membrane"/>
    <property type="evidence" value="ECO:0007669"/>
    <property type="project" value="InterPro"/>
</dbReference>
<keyword evidence="2" id="KW-0496">Mitochondrion</keyword>
<gene>
    <name evidence="2" type="ORF">Atax.mt.29</name>
</gene>
<keyword evidence="1" id="KW-0472">Membrane</keyword>
<feature type="transmembrane region" description="Helical" evidence="1">
    <location>
        <begin position="59"/>
        <end position="77"/>
    </location>
</feature>
<dbReference type="InterPro" id="IPR034804">
    <property type="entry name" value="SQR/QFR_C/D"/>
</dbReference>
<keyword evidence="1" id="KW-0812">Transmembrane</keyword>
<evidence type="ECO:0008006" key="3">
    <source>
        <dbReference type="Google" id="ProtNLM"/>
    </source>
</evidence>
<protein>
    <recommendedName>
        <fullName evidence="3">Succinate:cytochrome c oxidoreductase subunit 4</fullName>
    </recommendedName>
</protein>